<evidence type="ECO:0000313" key="2">
    <source>
        <dbReference type="Proteomes" id="UP001054945"/>
    </source>
</evidence>
<dbReference type="EMBL" id="BPLR01010708">
    <property type="protein sequence ID" value="GIY41357.1"/>
    <property type="molecule type" value="Genomic_DNA"/>
</dbReference>
<dbReference type="Proteomes" id="UP001054945">
    <property type="component" value="Unassembled WGS sequence"/>
</dbReference>
<proteinExistence type="predicted"/>
<organism evidence="1 2">
    <name type="scientific">Caerostris extrusa</name>
    <name type="common">Bark spider</name>
    <name type="synonym">Caerostris bankana</name>
    <dbReference type="NCBI Taxonomy" id="172846"/>
    <lineage>
        <taxon>Eukaryota</taxon>
        <taxon>Metazoa</taxon>
        <taxon>Ecdysozoa</taxon>
        <taxon>Arthropoda</taxon>
        <taxon>Chelicerata</taxon>
        <taxon>Arachnida</taxon>
        <taxon>Araneae</taxon>
        <taxon>Araneomorphae</taxon>
        <taxon>Entelegynae</taxon>
        <taxon>Araneoidea</taxon>
        <taxon>Araneidae</taxon>
        <taxon>Caerostris</taxon>
    </lineage>
</organism>
<reference evidence="1 2" key="1">
    <citation type="submission" date="2021-06" db="EMBL/GenBank/DDBJ databases">
        <title>Caerostris extrusa draft genome.</title>
        <authorList>
            <person name="Kono N."/>
            <person name="Arakawa K."/>
        </authorList>
    </citation>
    <scope>NUCLEOTIDE SEQUENCE [LARGE SCALE GENOMIC DNA]</scope>
</reference>
<comment type="caution">
    <text evidence="1">The sequence shown here is derived from an EMBL/GenBank/DDBJ whole genome shotgun (WGS) entry which is preliminary data.</text>
</comment>
<keyword evidence="2" id="KW-1185">Reference proteome</keyword>
<gene>
    <name evidence="1" type="ORF">CEXT_181351</name>
</gene>
<accession>A0AAV4T8W4</accession>
<evidence type="ECO:0000313" key="1">
    <source>
        <dbReference type="EMBL" id="GIY41357.1"/>
    </source>
</evidence>
<sequence>MEPVLTTFQGAPSCILGPGLPVPKALPPLFPHDNLFCGDQSPASARSKMGISFVIVVVLLPKKDFF</sequence>
<protein>
    <submittedName>
        <fullName evidence="1">Uncharacterized protein</fullName>
    </submittedName>
</protein>
<dbReference type="AlphaFoldDB" id="A0AAV4T8W4"/>
<name>A0AAV4T8W4_CAEEX</name>